<dbReference type="PROSITE" id="PS00769">
    <property type="entry name" value="TRANSTHYRETIN_2"/>
    <property type="match status" value="1"/>
</dbReference>
<evidence type="ECO:0000259" key="9">
    <source>
        <dbReference type="Pfam" id="PF00576"/>
    </source>
</evidence>
<evidence type="ECO:0000256" key="3">
    <source>
        <dbReference type="ARBA" id="ARBA00009850"/>
    </source>
</evidence>
<comment type="catalytic activity">
    <reaction evidence="1 8">
        <text>5-hydroxyisourate + H2O = 5-hydroxy-2-oxo-4-ureido-2,5-dihydro-1H-imidazole-5-carboxylate + H(+)</text>
        <dbReference type="Rhea" id="RHEA:23736"/>
        <dbReference type="ChEBI" id="CHEBI:15377"/>
        <dbReference type="ChEBI" id="CHEBI:15378"/>
        <dbReference type="ChEBI" id="CHEBI:18072"/>
        <dbReference type="ChEBI" id="CHEBI:58639"/>
        <dbReference type="EC" id="3.5.2.17"/>
    </reaction>
</comment>
<dbReference type="InterPro" id="IPR036817">
    <property type="entry name" value="Transthyretin/HIU_hydrolase_sf"/>
</dbReference>
<keyword evidence="5 8" id="KW-0659">Purine metabolism</keyword>
<evidence type="ECO:0000256" key="5">
    <source>
        <dbReference type="ARBA" id="ARBA00022631"/>
    </source>
</evidence>
<evidence type="ECO:0000256" key="2">
    <source>
        <dbReference type="ARBA" id="ARBA00002704"/>
    </source>
</evidence>
<organism evidence="10 11">
    <name type="scientific">Halalkalibacter krulwichiae</name>
    <dbReference type="NCBI Taxonomy" id="199441"/>
    <lineage>
        <taxon>Bacteria</taxon>
        <taxon>Bacillati</taxon>
        <taxon>Bacillota</taxon>
        <taxon>Bacilli</taxon>
        <taxon>Bacillales</taxon>
        <taxon>Bacillaceae</taxon>
        <taxon>Halalkalibacter</taxon>
    </lineage>
</organism>
<feature type="binding site" evidence="7">
    <location>
        <position position="47"/>
    </location>
    <ligand>
        <name>substrate</name>
    </ligand>
</feature>
<dbReference type="InterPro" id="IPR000895">
    <property type="entry name" value="Transthyretin/HIU_hydrolase"/>
</dbReference>
<sequence>MAGQLTTHVLDMSRGVPAENVYVVLRKLKECGQLHKVAAGQTNSNGRLDQPLIAGASMQKGIYQLQFHIGNYFEKFPMGDSPFLDLVPIQFSISNESEHYHVPLLIAPGGYSTYRGS</sequence>
<comment type="subunit">
    <text evidence="4 8">Homotetramer.</text>
</comment>
<dbReference type="PANTHER" id="PTHR10395:SF7">
    <property type="entry name" value="5-HYDROXYISOURATE HYDROLASE"/>
    <property type="match status" value="1"/>
</dbReference>
<dbReference type="GO" id="GO:0006144">
    <property type="term" value="P:purine nucleobase metabolic process"/>
    <property type="evidence" value="ECO:0007669"/>
    <property type="project" value="UniProtKB-KW"/>
</dbReference>
<dbReference type="InterPro" id="IPR023416">
    <property type="entry name" value="Transthyretin/HIU_hydrolase_d"/>
</dbReference>
<dbReference type="InterPro" id="IPR023419">
    <property type="entry name" value="Transthyretin_CS"/>
</dbReference>
<feature type="binding site" evidence="7">
    <location>
        <position position="114"/>
    </location>
    <ligand>
        <name>substrate</name>
    </ligand>
</feature>
<evidence type="ECO:0000313" key="11">
    <source>
        <dbReference type="Proteomes" id="UP000193006"/>
    </source>
</evidence>
<evidence type="ECO:0000313" key="10">
    <source>
        <dbReference type="EMBL" id="ARK28939.1"/>
    </source>
</evidence>
<dbReference type="PROSITE" id="PS00768">
    <property type="entry name" value="TRANSTHYRETIN_1"/>
    <property type="match status" value="1"/>
</dbReference>
<keyword evidence="6 8" id="KW-0378">Hydrolase</keyword>
<feature type="binding site" evidence="7">
    <location>
        <position position="8"/>
    </location>
    <ligand>
        <name>substrate</name>
    </ligand>
</feature>
<dbReference type="STRING" id="199441.BkAM31D_03165"/>
<dbReference type="KEGG" id="bkw:BkAM31D_03165"/>
<dbReference type="SUPFAM" id="SSF49472">
    <property type="entry name" value="Transthyretin (synonym: prealbumin)"/>
    <property type="match status" value="1"/>
</dbReference>
<evidence type="ECO:0000256" key="1">
    <source>
        <dbReference type="ARBA" id="ARBA00001043"/>
    </source>
</evidence>
<dbReference type="PRINTS" id="PR00189">
    <property type="entry name" value="TRNSTHYRETIN"/>
</dbReference>
<keyword evidence="11" id="KW-1185">Reference proteome</keyword>
<proteinExistence type="inferred from homology"/>
<reference evidence="10 11" key="1">
    <citation type="submission" date="2017-04" db="EMBL/GenBank/DDBJ databases">
        <title>Bacillus krulwichiae AM31D Genome sequencing and assembly.</title>
        <authorList>
            <person name="Krulwich T.A."/>
            <person name="Anastor L."/>
            <person name="Ehrlich R."/>
            <person name="Ehrlich G.D."/>
            <person name="Janto B."/>
        </authorList>
    </citation>
    <scope>NUCLEOTIDE SEQUENCE [LARGE SCALE GENOMIC DNA]</scope>
    <source>
        <strain evidence="10 11">AM31D</strain>
    </source>
</reference>
<comment type="function">
    <text evidence="2">Catalyzes the hydrolysis of 5-hydroxyisourate (HIU) to 2-oxo-4-hydroxy-4-carboxy-5-ureidoimidazoline (OHCU).</text>
</comment>
<dbReference type="RefSeq" id="WP_066157883.1">
    <property type="nucleotide sequence ID" value="NZ_CP020814.1"/>
</dbReference>
<dbReference type="Proteomes" id="UP000193006">
    <property type="component" value="Chromosome"/>
</dbReference>
<dbReference type="AlphaFoldDB" id="A0A1X9M672"/>
<comment type="similarity">
    <text evidence="3 8">Belongs to the transthyretin family. 5-hydroxyisourate hydrolase subfamily.</text>
</comment>
<feature type="domain" description="Transthyretin/hydroxyisourate hydrolase" evidence="9">
    <location>
        <begin position="5"/>
        <end position="116"/>
    </location>
</feature>
<dbReference type="InterPro" id="IPR023418">
    <property type="entry name" value="Thyroxine_BS"/>
</dbReference>
<dbReference type="CDD" id="cd05822">
    <property type="entry name" value="TLP_HIUase"/>
    <property type="match status" value="1"/>
</dbReference>
<protein>
    <recommendedName>
        <fullName evidence="8">5-hydroxyisourate hydrolase</fullName>
        <shortName evidence="8">HIU hydrolase</shortName>
        <shortName evidence="8">HIUHase</shortName>
        <ecNumber evidence="8">3.5.2.17</ecNumber>
    </recommendedName>
</protein>
<name>A0A1X9M672_9BACI</name>
<dbReference type="EC" id="3.5.2.17" evidence="8"/>
<dbReference type="GO" id="GO:0033971">
    <property type="term" value="F:hydroxyisourate hydrolase activity"/>
    <property type="evidence" value="ECO:0007669"/>
    <property type="project" value="UniProtKB-EC"/>
</dbReference>
<dbReference type="InterPro" id="IPR014306">
    <property type="entry name" value="Hydroxyisourate_hydrolase"/>
</dbReference>
<dbReference type="NCBIfam" id="TIGR02962">
    <property type="entry name" value="hdxy_isourate"/>
    <property type="match status" value="1"/>
</dbReference>
<dbReference type="EMBL" id="CP020814">
    <property type="protein sequence ID" value="ARK28939.1"/>
    <property type="molecule type" value="Genomic_DNA"/>
</dbReference>
<dbReference type="Gene3D" id="2.60.40.180">
    <property type="entry name" value="Transthyretin/hydroxyisourate hydrolase domain"/>
    <property type="match status" value="1"/>
</dbReference>
<gene>
    <name evidence="10" type="primary">pucM</name>
    <name evidence="10" type="ORF">BkAM31D_03165</name>
</gene>
<dbReference type="PANTHER" id="PTHR10395">
    <property type="entry name" value="URICASE AND TRANSTHYRETIN-RELATED"/>
    <property type="match status" value="1"/>
</dbReference>
<accession>A0A1X9M672</accession>
<evidence type="ECO:0000256" key="8">
    <source>
        <dbReference type="RuleBase" id="RU361270"/>
    </source>
</evidence>
<dbReference type="Pfam" id="PF00576">
    <property type="entry name" value="Transthyretin"/>
    <property type="match status" value="1"/>
</dbReference>
<evidence type="ECO:0000256" key="6">
    <source>
        <dbReference type="ARBA" id="ARBA00022801"/>
    </source>
</evidence>
<evidence type="ECO:0000256" key="4">
    <source>
        <dbReference type="ARBA" id="ARBA00011881"/>
    </source>
</evidence>
<evidence type="ECO:0000256" key="7">
    <source>
        <dbReference type="PIRSR" id="PIRSR600895-51"/>
    </source>
</evidence>